<accession>A0A4Q9KJ27</accession>
<proteinExistence type="predicted"/>
<keyword evidence="2" id="KW-1185">Reference proteome</keyword>
<protein>
    <submittedName>
        <fullName evidence="1">Esterase</fullName>
    </submittedName>
</protein>
<gene>
    <name evidence="1" type="ORF">ET996_10380</name>
</gene>
<organism evidence="1 2">
    <name type="scientific">Propioniciclava tarda</name>
    <dbReference type="NCBI Taxonomy" id="433330"/>
    <lineage>
        <taxon>Bacteria</taxon>
        <taxon>Bacillati</taxon>
        <taxon>Actinomycetota</taxon>
        <taxon>Actinomycetes</taxon>
        <taxon>Propionibacteriales</taxon>
        <taxon>Propionibacteriaceae</taxon>
        <taxon>Propioniciclava</taxon>
    </lineage>
</organism>
<dbReference type="PANTHER" id="PTHR48098:SF3">
    <property type="entry name" value="IRON(III) ENTEROBACTIN ESTERASE"/>
    <property type="match status" value="1"/>
</dbReference>
<dbReference type="Proteomes" id="UP000291933">
    <property type="component" value="Unassembled WGS sequence"/>
</dbReference>
<dbReference type="Gene3D" id="3.40.50.1820">
    <property type="entry name" value="alpha/beta hydrolase"/>
    <property type="match status" value="1"/>
</dbReference>
<dbReference type="AlphaFoldDB" id="A0A4Q9KJ27"/>
<dbReference type="PANTHER" id="PTHR48098">
    <property type="entry name" value="ENTEROCHELIN ESTERASE-RELATED"/>
    <property type="match status" value="1"/>
</dbReference>
<dbReference type="InterPro" id="IPR000801">
    <property type="entry name" value="Esterase-like"/>
</dbReference>
<dbReference type="InterPro" id="IPR050583">
    <property type="entry name" value="Mycobacterial_A85_antigen"/>
</dbReference>
<dbReference type="Pfam" id="PF00756">
    <property type="entry name" value="Esterase"/>
    <property type="match status" value="1"/>
</dbReference>
<dbReference type="EMBL" id="SDMR01000013">
    <property type="protein sequence ID" value="TBT94416.1"/>
    <property type="molecule type" value="Genomic_DNA"/>
</dbReference>
<evidence type="ECO:0000313" key="1">
    <source>
        <dbReference type="EMBL" id="TBT94416.1"/>
    </source>
</evidence>
<dbReference type="SUPFAM" id="SSF53474">
    <property type="entry name" value="alpha/beta-Hydrolases"/>
    <property type="match status" value="1"/>
</dbReference>
<dbReference type="OrthoDB" id="9775130at2"/>
<dbReference type="InterPro" id="IPR029058">
    <property type="entry name" value="AB_hydrolase_fold"/>
</dbReference>
<comment type="caution">
    <text evidence="1">The sequence shown here is derived from an EMBL/GenBank/DDBJ whole genome shotgun (WGS) entry which is preliminary data.</text>
</comment>
<dbReference type="RefSeq" id="WP_131172496.1">
    <property type="nucleotide sequence ID" value="NZ_FXTL01000013.1"/>
</dbReference>
<evidence type="ECO:0000313" key="2">
    <source>
        <dbReference type="Proteomes" id="UP000291933"/>
    </source>
</evidence>
<name>A0A4Q9KJ27_PROTD</name>
<sequence length="247" mass="28143">METHHRSEWSPALGRSMEFITHGHAGLPAVVFPCMGGRPWDYADFGMIDVLRPWLDAGRLRLFCVDSIDNETFNSDGWDKRARAALQDRYHHYIADDLVPRIHDETGWGDRLLTTGNSLGGLHAAISLFRRPDLFGTMIALSGVYDAGHFFGDYSDEFVYNNSPADFVAGMPDDHPWLDAYRSCLIISGIGQGAWEEELLPSNHRMDDVLRAKGVPAWFDFWGTDMPHDWPTWHQMAPYFMGRVLPW</sequence>
<reference evidence="1 2" key="1">
    <citation type="submission" date="2019-01" db="EMBL/GenBank/DDBJ databases">
        <title>Lactibacter flavus gen. nov., sp. nov., a novel bacterium of the family Propionibacteriaceae isolated from raw milk and dairy products.</title>
        <authorList>
            <person name="Huptas C."/>
            <person name="Wenning M."/>
            <person name="Breitenwieser F."/>
            <person name="Doll E."/>
            <person name="Von Neubeck M."/>
            <person name="Busse H.-J."/>
            <person name="Scherer S."/>
        </authorList>
    </citation>
    <scope>NUCLEOTIDE SEQUENCE [LARGE SCALE GENOMIC DNA]</scope>
    <source>
        <strain evidence="1 2">DSM 22130</strain>
    </source>
</reference>